<dbReference type="Pfam" id="PF10135">
    <property type="entry name" value="Rod-binding"/>
    <property type="match status" value="1"/>
</dbReference>
<dbReference type="PATRIC" id="fig|1286171.3.peg.243"/>
<dbReference type="KEGG" id="eac:EAL2_c03030"/>
<dbReference type="EMBL" id="CP007452">
    <property type="protein sequence ID" value="AHM55606.1"/>
    <property type="molecule type" value="Genomic_DNA"/>
</dbReference>
<dbReference type="InterPro" id="IPR019301">
    <property type="entry name" value="Flagellar_prot_FlgJ_N"/>
</dbReference>
<keyword evidence="3" id="KW-1185">Reference proteome</keyword>
<evidence type="ECO:0000313" key="3">
    <source>
        <dbReference type="Proteomes" id="UP000019591"/>
    </source>
</evidence>
<sequence>MQISGAYDMLGASLSQGAAQKADNIKKAVSSQSDDEKLMESCKNLEAEFFKLMLKEMKKTVPDSGFLDKTAGHDVIQDLYYESLGQHAGENSPLGLANMIYEQFKANRVDAGTAAENTLEGK</sequence>
<dbReference type="HOGENOM" id="CLU_2023256_0_0_9"/>
<name>W8U3P4_PEPAC</name>
<gene>
    <name evidence="2" type="ORF">EAL2_c03030</name>
</gene>
<evidence type="ECO:0000259" key="1">
    <source>
        <dbReference type="Pfam" id="PF10135"/>
    </source>
</evidence>
<proteinExistence type="predicted"/>
<dbReference type="STRING" id="1286171.EAL2_c03030"/>
<feature type="domain" description="Flagellar protein FlgJ N-terminal" evidence="1">
    <location>
        <begin position="55"/>
        <end position="103"/>
    </location>
</feature>
<accession>W8U3P4</accession>
<dbReference type="RefSeq" id="WP_025434648.1">
    <property type="nucleotide sequence ID" value="NZ_CP007452.1"/>
</dbReference>
<reference evidence="2 3" key="1">
    <citation type="journal article" date="2014" name="Genome Announc.">
        <title>Complete Genome Sequence of Amino Acid-Utilizing Eubacterium acidaminophilum al-2 (DSM 3953).</title>
        <authorList>
            <person name="Poehlein A."/>
            <person name="Andreesen J.R."/>
            <person name="Daniel R."/>
        </authorList>
    </citation>
    <scope>NUCLEOTIDE SEQUENCE [LARGE SCALE GENOMIC DNA]</scope>
    <source>
        <strain evidence="2 3">DSM 3953</strain>
    </source>
</reference>
<protein>
    <recommendedName>
        <fullName evidence="1">Flagellar protein FlgJ N-terminal domain-containing protein</fullName>
    </recommendedName>
</protein>
<organism evidence="2 3">
    <name type="scientific">Peptoclostridium acidaminophilum DSM 3953</name>
    <dbReference type="NCBI Taxonomy" id="1286171"/>
    <lineage>
        <taxon>Bacteria</taxon>
        <taxon>Bacillati</taxon>
        <taxon>Bacillota</taxon>
        <taxon>Clostridia</taxon>
        <taxon>Peptostreptococcales</taxon>
        <taxon>Peptoclostridiaceae</taxon>
        <taxon>Peptoclostridium</taxon>
    </lineage>
</organism>
<dbReference type="AlphaFoldDB" id="W8U3P4"/>
<evidence type="ECO:0000313" key="2">
    <source>
        <dbReference type="EMBL" id="AHM55606.1"/>
    </source>
</evidence>
<dbReference type="eggNOG" id="COG3951">
    <property type="taxonomic scope" value="Bacteria"/>
</dbReference>
<dbReference type="Proteomes" id="UP000019591">
    <property type="component" value="Chromosome"/>
</dbReference>
<dbReference type="OrthoDB" id="9796740at2"/>